<dbReference type="OrthoDB" id="406204at2759"/>
<dbReference type="EMBL" id="LSRX01001466">
    <property type="protein sequence ID" value="OLP79591.1"/>
    <property type="molecule type" value="Genomic_DNA"/>
</dbReference>
<comment type="caution">
    <text evidence="1">The sequence shown here is derived from an EMBL/GenBank/DDBJ whole genome shotgun (WGS) entry which is preliminary data.</text>
</comment>
<protein>
    <submittedName>
        <fullName evidence="1">Uncharacterized protein</fullName>
    </submittedName>
</protein>
<gene>
    <name evidence="1" type="ORF">AK812_SmicGene40105</name>
</gene>
<name>A0A1Q9C9K0_SYMMI</name>
<dbReference type="AlphaFoldDB" id="A0A1Q9C9K0"/>
<reference evidence="1 2" key="1">
    <citation type="submission" date="2016-02" db="EMBL/GenBank/DDBJ databases">
        <title>Genome analysis of coral dinoflagellate symbionts highlights evolutionary adaptations to a symbiotic lifestyle.</title>
        <authorList>
            <person name="Aranda M."/>
            <person name="Li Y."/>
            <person name="Liew Y.J."/>
            <person name="Baumgarten S."/>
            <person name="Simakov O."/>
            <person name="Wilson M."/>
            <person name="Piel J."/>
            <person name="Ashoor H."/>
            <person name="Bougouffa S."/>
            <person name="Bajic V.B."/>
            <person name="Ryu T."/>
            <person name="Ravasi T."/>
            <person name="Bayer T."/>
            <person name="Micklem G."/>
            <person name="Kim H."/>
            <person name="Bhak J."/>
            <person name="Lajeunesse T.C."/>
            <person name="Voolstra C.R."/>
        </authorList>
    </citation>
    <scope>NUCLEOTIDE SEQUENCE [LARGE SCALE GENOMIC DNA]</scope>
    <source>
        <strain evidence="1 2">CCMP2467</strain>
    </source>
</reference>
<organism evidence="1 2">
    <name type="scientific">Symbiodinium microadriaticum</name>
    <name type="common">Dinoflagellate</name>
    <name type="synonym">Zooxanthella microadriatica</name>
    <dbReference type="NCBI Taxonomy" id="2951"/>
    <lineage>
        <taxon>Eukaryota</taxon>
        <taxon>Sar</taxon>
        <taxon>Alveolata</taxon>
        <taxon>Dinophyceae</taxon>
        <taxon>Suessiales</taxon>
        <taxon>Symbiodiniaceae</taxon>
        <taxon>Symbiodinium</taxon>
    </lineage>
</organism>
<keyword evidence="2" id="KW-1185">Reference proteome</keyword>
<sequence length="480" mass="53199">MNVDQAAAAVRVFIVSCRALGLGNPSPPQVGAPAVPRASVLPPTRARAKSVSALRERPILFIPVLPSSAPSGATRARFDSQDLGMPRFAKKRTWGHFLKCRRTGTVGRPMNLPRLFCLVQVLSLTSALKHSARANSSSAEQRPPRVYFLFLAVDKISNLDVWSSFFDSADSEKYRAFVHCKEKQCVQQMAGSPIVPVPTVASYYCTDLVSPMNQLLSYALSTDLGPTNALDKFAFISDSALPAKPFSEIYRTLGQRDGSDFCVFPPGEWADLPNADGGGLEVAVKVHQWITLSRAHAERASDMWQKGVMHNFMSYFKMNQLGWNNMLDNNFADNRNWGCLDEFWYVTALYGTLKKVHAEGDQSIELPEFTGSPLRIDQRAGWQGKCDTFVIWAKYMNSLGRNEQQNLMLSLDPPSVPHGGNWARPGWWDTISTKGIQAIRNSDFLFVRKFIDKPALHDGGDFASAYTRIVVQDIAAAPTA</sequence>
<evidence type="ECO:0000313" key="2">
    <source>
        <dbReference type="Proteomes" id="UP000186817"/>
    </source>
</evidence>
<dbReference type="Proteomes" id="UP000186817">
    <property type="component" value="Unassembled WGS sequence"/>
</dbReference>
<evidence type="ECO:0000313" key="1">
    <source>
        <dbReference type="EMBL" id="OLP79591.1"/>
    </source>
</evidence>
<proteinExistence type="predicted"/>
<accession>A0A1Q9C9K0</accession>